<keyword evidence="5" id="KW-0560">Oxidoreductase</keyword>
<evidence type="ECO:0000256" key="3">
    <source>
        <dbReference type="ARBA" id="ARBA00022559"/>
    </source>
</evidence>
<evidence type="ECO:0000256" key="2">
    <source>
        <dbReference type="ARBA" id="ARBA00013017"/>
    </source>
</evidence>
<evidence type="ECO:0000256" key="11">
    <source>
        <dbReference type="ARBA" id="ARBA00049091"/>
    </source>
</evidence>
<evidence type="ECO:0000256" key="6">
    <source>
        <dbReference type="ARBA" id="ARBA00023157"/>
    </source>
</evidence>
<evidence type="ECO:0000256" key="8">
    <source>
        <dbReference type="ARBA" id="ARBA00032824"/>
    </source>
</evidence>
<keyword evidence="6" id="KW-1015">Disulfide bond</keyword>
<evidence type="ECO:0000256" key="7">
    <source>
        <dbReference type="ARBA" id="ARBA00023284"/>
    </source>
</evidence>
<evidence type="ECO:0000256" key="5">
    <source>
        <dbReference type="ARBA" id="ARBA00023002"/>
    </source>
</evidence>
<name>A0A5B7TWZ2_9FLAO</name>
<evidence type="ECO:0000313" key="14">
    <source>
        <dbReference type="Proteomes" id="UP000306229"/>
    </source>
</evidence>
<evidence type="ECO:0000313" key="13">
    <source>
        <dbReference type="EMBL" id="QCX39794.1"/>
    </source>
</evidence>
<evidence type="ECO:0000256" key="4">
    <source>
        <dbReference type="ARBA" id="ARBA00022862"/>
    </source>
</evidence>
<evidence type="ECO:0000256" key="9">
    <source>
        <dbReference type="ARBA" id="ARBA00038489"/>
    </source>
</evidence>
<comment type="catalytic activity">
    <reaction evidence="11">
        <text>a hydroperoxide + [thioredoxin]-dithiol = an alcohol + [thioredoxin]-disulfide + H2O</text>
        <dbReference type="Rhea" id="RHEA:62620"/>
        <dbReference type="Rhea" id="RHEA-COMP:10698"/>
        <dbReference type="Rhea" id="RHEA-COMP:10700"/>
        <dbReference type="ChEBI" id="CHEBI:15377"/>
        <dbReference type="ChEBI" id="CHEBI:29950"/>
        <dbReference type="ChEBI" id="CHEBI:30879"/>
        <dbReference type="ChEBI" id="CHEBI:35924"/>
        <dbReference type="ChEBI" id="CHEBI:50058"/>
        <dbReference type="EC" id="1.11.1.24"/>
    </reaction>
</comment>
<organism evidence="13 14">
    <name type="scientific">Aureibaculum algae</name>
    <dbReference type="NCBI Taxonomy" id="2584122"/>
    <lineage>
        <taxon>Bacteria</taxon>
        <taxon>Pseudomonadati</taxon>
        <taxon>Bacteroidota</taxon>
        <taxon>Flavobacteriia</taxon>
        <taxon>Flavobacteriales</taxon>
        <taxon>Flavobacteriaceae</taxon>
        <taxon>Aureibaculum</taxon>
    </lineage>
</organism>
<keyword evidence="3" id="KW-0575">Peroxidase</keyword>
<dbReference type="InterPro" id="IPR000866">
    <property type="entry name" value="AhpC/TSA"/>
</dbReference>
<dbReference type="InterPro" id="IPR050924">
    <property type="entry name" value="Peroxiredoxin_BCP/PrxQ"/>
</dbReference>
<keyword evidence="4" id="KW-0049">Antioxidant</keyword>
<dbReference type="PANTHER" id="PTHR42801:SF7">
    <property type="entry name" value="SLL1159 PROTEIN"/>
    <property type="match status" value="1"/>
</dbReference>
<evidence type="ECO:0000256" key="10">
    <source>
        <dbReference type="ARBA" id="ARBA00042639"/>
    </source>
</evidence>
<dbReference type="Proteomes" id="UP000306229">
    <property type="component" value="Chromosome"/>
</dbReference>
<feature type="domain" description="Thioredoxin" evidence="12">
    <location>
        <begin position="51"/>
        <end position="218"/>
    </location>
</feature>
<dbReference type="PANTHER" id="PTHR42801">
    <property type="entry name" value="THIOREDOXIN-DEPENDENT PEROXIDE REDUCTASE"/>
    <property type="match status" value="1"/>
</dbReference>
<keyword evidence="14" id="KW-1185">Reference proteome</keyword>
<dbReference type="Pfam" id="PF00578">
    <property type="entry name" value="AhpC-TSA"/>
    <property type="match status" value="1"/>
</dbReference>
<dbReference type="GO" id="GO:0005737">
    <property type="term" value="C:cytoplasm"/>
    <property type="evidence" value="ECO:0007669"/>
    <property type="project" value="TreeGrafter"/>
</dbReference>
<dbReference type="GO" id="GO:0008379">
    <property type="term" value="F:thioredoxin peroxidase activity"/>
    <property type="evidence" value="ECO:0007669"/>
    <property type="project" value="TreeGrafter"/>
</dbReference>
<sequence>MQYTQFYFFCKAGLFFRLHKKINIKYMRNLTLVIALFISTISFSQIDAEHLEIGDAAPLITGTDQFDNKINSSKILEDNKIILIFYRGNWCPHCRKHLKTLQENLKALNEKGYAVVVVTPEKVEKTKETAEKFGSTFSILHDADNTIMNNYKVAFEVNEKSVPNYFSATQKKLAEYNAENNNVLPVPATYIINKKGEIEFVHYDPNYSNRFDVTELLK</sequence>
<accession>A0A5B7TWZ2</accession>
<dbReference type="AlphaFoldDB" id="A0A5B7TWZ2"/>
<comment type="function">
    <text evidence="1">Thiol-specific peroxidase that catalyzes the reduction of hydrogen peroxide and organic hydroperoxides to water and alcohols, respectively. Plays a role in cell protection against oxidative stress by detoxifying peroxides and as sensor of hydrogen peroxide-mediated signaling events.</text>
</comment>
<dbReference type="SUPFAM" id="SSF52833">
    <property type="entry name" value="Thioredoxin-like"/>
    <property type="match status" value="1"/>
</dbReference>
<reference evidence="13 14" key="1">
    <citation type="submission" date="2019-05" db="EMBL/GenBank/DDBJ databases">
        <title>Algicella ahnfeltiae gen. nov., sp. nov., a novel marine bacterium of the family Flavobacteriaceae isolated from a red alga.</title>
        <authorList>
            <person name="Nedashkovskaya O.I."/>
            <person name="Kukhlevskiy A.D."/>
            <person name="Kim S.-G."/>
            <person name="Zhukova N.V."/>
            <person name="Mikhailov V.V."/>
        </authorList>
    </citation>
    <scope>NUCLEOTIDE SEQUENCE [LARGE SCALE GENOMIC DNA]</scope>
    <source>
        <strain evidence="13 14">10Alg115</strain>
    </source>
</reference>
<dbReference type="KEGG" id="fbe:FF125_15605"/>
<dbReference type="GO" id="GO:0034599">
    <property type="term" value="P:cellular response to oxidative stress"/>
    <property type="evidence" value="ECO:0007669"/>
    <property type="project" value="TreeGrafter"/>
</dbReference>
<dbReference type="GO" id="GO:0045454">
    <property type="term" value="P:cell redox homeostasis"/>
    <property type="evidence" value="ECO:0007669"/>
    <property type="project" value="TreeGrafter"/>
</dbReference>
<dbReference type="EC" id="1.11.1.24" evidence="2"/>
<evidence type="ECO:0000256" key="1">
    <source>
        <dbReference type="ARBA" id="ARBA00003330"/>
    </source>
</evidence>
<dbReference type="InterPro" id="IPR013766">
    <property type="entry name" value="Thioredoxin_domain"/>
</dbReference>
<keyword evidence="7" id="KW-0676">Redox-active center</keyword>
<gene>
    <name evidence="13" type="ORF">FF125_15605</name>
</gene>
<dbReference type="EMBL" id="CP040749">
    <property type="protein sequence ID" value="QCX39794.1"/>
    <property type="molecule type" value="Genomic_DNA"/>
</dbReference>
<dbReference type="InterPro" id="IPR036249">
    <property type="entry name" value="Thioredoxin-like_sf"/>
</dbReference>
<dbReference type="Gene3D" id="3.40.30.10">
    <property type="entry name" value="Glutaredoxin"/>
    <property type="match status" value="1"/>
</dbReference>
<protein>
    <recommendedName>
        <fullName evidence="2">thioredoxin-dependent peroxiredoxin</fullName>
        <ecNumber evidence="2">1.11.1.24</ecNumber>
    </recommendedName>
    <alternativeName>
        <fullName evidence="8">Thioredoxin peroxidase</fullName>
    </alternativeName>
    <alternativeName>
        <fullName evidence="10">Thioredoxin-dependent peroxiredoxin Bcp</fullName>
    </alternativeName>
</protein>
<evidence type="ECO:0000259" key="12">
    <source>
        <dbReference type="PROSITE" id="PS51352"/>
    </source>
</evidence>
<proteinExistence type="inferred from homology"/>
<dbReference type="OrthoDB" id="9809746at2"/>
<dbReference type="CDD" id="cd02970">
    <property type="entry name" value="PRX_like2"/>
    <property type="match status" value="1"/>
</dbReference>
<comment type="similarity">
    <text evidence="9">Belongs to the peroxiredoxin family. BCP/PrxQ subfamily.</text>
</comment>
<dbReference type="PROSITE" id="PS51352">
    <property type="entry name" value="THIOREDOXIN_2"/>
    <property type="match status" value="1"/>
</dbReference>